<evidence type="ECO:0000313" key="1">
    <source>
        <dbReference type="EMBL" id="GAA1643072.1"/>
    </source>
</evidence>
<dbReference type="RefSeq" id="WP_346107663.1">
    <property type="nucleotide sequence ID" value="NZ_BAAAMU010000032.1"/>
</dbReference>
<reference evidence="1 2" key="1">
    <citation type="journal article" date="2019" name="Int. J. Syst. Evol. Microbiol.">
        <title>The Global Catalogue of Microorganisms (GCM) 10K type strain sequencing project: providing services to taxonomists for standard genome sequencing and annotation.</title>
        <authorList>
            <consortium name="The Broad Institute Genomics Platform"/>
            <consortium name="The Broad Institute Genome Sequencing Center for Infectious Disease"/>
            <person name="Wu L."/>
            <person name="Ma J."/>
        </authorList>
    </citation>
    <scope>NUCLEOTIDE SEQUENCE [LARGE SCALE GENOMIC DNA]</scope>
    <source>
        <strain evidence="1 2">JCM 13929</strain>
    </source>
</reference>
<protein>
    <submittedName>
        <fullName evidence="1">Sulfur carrier protein ThiS</fullName>
    </submittedName>
</protein>
<dbReference type="InterPro" id="IPR010035">
    <property type="entry name" value="Thi_S"/>
</dbReference>
<proteinExistence type="predicted"/>
<dbReference type="PANTHER" id="PTHR34472">
    <property type="entry name" value="SULFUR CARRIER PROTEIN THIS"/>
    <property type="match status" value="1"/>
</dbReference>
<dbReference type="SUPFAM" id="SSF54285">
    <property type="entry name" value="MoaD/ThiS"/>
    <property type="match status" value="1"/>
</dbReference>
<name>A0ABN2FEA8_9ACTN</name>
<dbReference type="InterPro" id="IPR012675">
    <property type="entry name" value="Beta-grasp_dom_sf"/>
</dbReference>
<evidence type="ECO:0000313" key="2">
    <source>
        <dbReference type="Proteomes" id="UP001500064"/>
    </source>
</evidence>
<comment type="caution">
    <text evidence="1">The sequence shown here is derived from an EMBL/GenBank/DDBJ whole genome shotgun (WGS) entry which is preliminary data.</text>
</comment>
<accession>A0ABN2FEA8</accession>
<sequence length="66" mass="6687">MIVTINGSAHEVADGMTVAQAVQTLTTATTGVAVAVNDEVVTRSAWETTALGDSDRVEVLTAVQGG</sequence>
<dbReference type="InterPro" id="IPR016155">
    <property type="entry name" value="Mopterin_synth/thiamin_S_b"/>
</dbReference>
<dbReference type="Gene3D" id="3.10.20.30">
    <property type="match status" value="1"/>
</dbReference>
<dbReference type="PANTHER" id="PTHR34472:SF1">
    <property type="entry name" value="SULFUR CARRIER PROTEIN THIS"/>
    <property type="match status" value="1"/>
</dbReference>
<organism evidence="1 2">
    <name type="scientific">Nonomuraea maheshkhaliensis</name>
    <dbReference type="NCBI Taxonomy" id="419590"/>
    <lineage>
        <taxon>Bacteria</taxon>
        <taxon>Bacillati</taxon>
        <taxon>Actinomycetota</taxon>
        <taxon>Actinomycetes</taxon>
        <taxon>Streptosporangiales</taxon>
        <taxon>Streptosporangiaceae</taxon>
        <taxon>Nonomuraea</taxon>
    </lineage>
</organism>
<dbReference type="NCBIfam" id="TIGR01683">
    <property type="entry name" value="thiS"/>
    <property type="match status" value="1"/>
</dbReference>
<gene>
    <name evidence="1" type="primary">thiS</name>
    <name evidence="1" type="ORF">GCM10009733_045240</name>
</gene>
<dbReference type="Proteomes" id="UP001500064">
    <property type="component" value="Unassembled WGS sequence"/>
</dbReference>
<dbReference type="InterPro" id="IPR003749">
    <property type="entry name" value="ThiS/MoaD-like"/>
</dbReference>
<dbReference type="CDD" id="cd00565">
    <property type="entry name" value="Ubl_ThiS"/>
    <property type="match status" value="1"/>
</dbReference>
<dbReference type="Pfam" id="PF02597">
    <property type="entry name" value="ThiS"/>
    <property type="match status" value="1"/>
</dbReference>
<keyword evidence="2" id="KW-1185">Reference proteome</keyword>
<dbReference type="EMBL" id="BAAAMU010000032">
    <property type="protein sequence ID" value="GAA1643072.1"/>
    <property type="molecule type" value="Genomic_DNA"/>
</dbReference>